<sequence length="131" mass="14764">MDQPPHDNSHPTSANERITRCLSSQLARGEDRLPDRPRARDHRHLPLTVVVVLIALDQFTTATATAKITDELDRQSSVGWYGSCSSASSKPSSLAGLSPPRHRHLRDWQRDMRYRAGEGEDDRSMYPDVTE</sequence>
<dbReference type="AlphaFoldDB" id="A0AAW0Q9U6"/>
<gene>
    <name evidence="2" type="ORF">PG999_010359</name>
</gene>
<comment type="caution">
    <text evidence="2">The sequence shown here is derived from an EMBL/GenBank/DDBJ whole genome shotgun (WGS) entry which is preliminary data.</text>
</comment>
<feature type="compositionally biased region" description="Low complexity" evidence="1">
    <location>
        <begin position="82"/>
        <end position="99"/>
    </location>
</feature>
<accession>A0AAW0Q9U6</accession>
<dbReference type="EMBL" id="JAQQWP010000009">
    <property type="protein sequence ID" value="KAK8099985.1"/>
    <property type="molecule type" value="Genomic_DNA"/>
</dbReference>
<evidence type="ECO:0000313" key="3">
    <source>
        <dbReference type="Proteomes" id="UP001392437"/>
    </source>
</evidence>
<proteinExistence type="predicted"/>
<evidence type="ECO:0000313" key="2">
    <source>
        <dbReference type="EMBL" id="KAK8099985.1"/>
    </source>
</evidence>
<feature type="region of interest" description="Disordered" evidence="1">
    <location>
        <begin position="81"/>
        <end position="131"/>
    </location>
</feature>
<organism evidence="2 3">
    <name type="scientific">Apiospora kogelbergensis</name>
    <dbReference type="NCBI Taxonomy" id="1337665"/>
    <lineage>
        <taxon>Eukaryota</taxon>
        <taxon>Fungi</taxon>
        <taxon>Dikarya</taxon>
        <taxon>Ascomycota</taxon>
        <taxon>Pezizomycotina</taxon>
        <taxon>Sordariomycetes</taxon>
        <taxon>Xylariomycetidae</taxon>
        <taxon>Amphisphaeriales</taxon>
        <taxon>Apiosporaceae</taxon>
        <taxon>Apiospora</taxon>
    </lineage>
</organism>
<evidence type="ECO:0000256" key="1">
    <source>
        <dbReference type="SAM" id="MobiDB-lite"/>
    </source>
</evidence>
<name>A0AAW0Q9U6_9PEZI</name>
<keyword evidence="3" id="KW-1185">Reference proteome</keyword>
<feature type="compositionally biased region" description="Basic and acidic residues" evidence="1">
    <location>
        <begin position="106"/>
        <end position="125"/>
    </location>
</feature>
<dbReference type="Proteomes" id="UP001392437">
    <property type="component" value="Unassembled WGS sequence"/>
</dbReference>
<protein>
    <recommendedName>
        <fullName evidence="4">H repeat-associated protein N-terminal domain-containing protein</fullName>
    </recommendedName>
</protein>
<evidence type="ECO:0008006" key="4">
    <source>
        <dbReference type="Google" id="ProtNLM"/>
    </source>
</evidence>
<reference evidence="2 3" key="1">
    <citation type="submission" date="2023-01" db="EMBL/GenBank/DDBJ databases">
        <title>Analysis of 21 Apiospora genomes using comparative genomics revels a genus with tremendous synthesis potential of carbohydrate active enzymes and secondary metabolites.</title>
        <authorList>
            <person name="Sorensen T."/>
        </authorList>
    </citation>
    <scope>NUCLEOTIDE SEQUENCE [LARGE SCALE GENOMIC DNA]</scope>
    <source>
        <strain evidence="2 3">CBS 117206</strain>
    </source>
</reference>